<dbReference type="RefSeq" id="WP_344881849.1">
    <property type="nucleotide sequence ID" value="NZ_BAABCJ010000002.1"/>
</dbReference>
<sequence>MIAPLKGRLQAIRRRASGARDGGAGGGARSGDGSRDAMQAAARERARAARGALRQAHTRSVSALKEGNDVVRDYAHPYVERYAPRVRRVVEPLRDLVSPLGAVVAATAVLLWVLGVVFGWFEAVLGGVMAVLLLLLAVAFILGRAEFRVELDVARTRVAVGDRAVGAMTVVNAGRTSSSPVSMEMPVGRSVAEFAIPRLAPAAEHEELFTIPTRRRAVLPLGPVRSVREDPFGLLRRQVRWTEERELFVHPRTTKLDGASAGFIRDLEGMPTKDLSPSDVSFHALREYAPGDDLRHVHWRSTARVGKLMVRQFEETRRSHVAMALSLHLDEYGRDADAAAEDFELAVSVTGSIGLQTKADERKLSVMTQAGPVRTETARQLLDGLTRLEARATGRRGIVEVSRATADAVPNASIMFVITGASVTARQLRQASMHVPAGVRAIALRCGLGLEPARNTIGDLTVLTIGSLDELGLVMRKAMT</sequence>
<dbReference type="EMBL" id="BAABCJ010000002">
    <property type="protein sequence ID" value="GAA3701101.1"/>
    <property type="molecule type" value="Genomic_DNA"/>
</dbReference>
<feature type="transmembrane region" description="Helical" evidence="2">
    <location>
        <begin position="124"/>
        <end position="142"/>
    </location>
</feature>
<feature type="transmembrane region" description="Helical" evidence="2">
    <location>
        <begin position="96"/>
        <end position="118"/>
    </location>
</feature>
<evidence type="ECO:0000313" key="5">
    <source>
        <dbReference type="Proteomes" id="UP001501536"/>
    </source>
</evidence>
<keyword evidence="2" id="KW-0812">Transmembrane</keyword>
<keyword evidence="2" id="KW-1133">Transmembrane helix</keyword>
<protein>
    <submittedName>
        <fullName evidence="4">DUF58 domain-containing protein</fullName>
    </submittedName>
</protein>
<evidence type="ECO:0000313" key="4">
    <source>
        <dbReference type="EMBL" id="GAA3701101.1"/>
    </source>
</evidence>
<dbReference type="Proteomes" id="UP001501536">
    <property type="component" value="Unassembled WGS sequence"/>
</dbReference>
<feature type="compositionally biased region" description="Gly residues" evidence="1">
    <location>
        <begin position="20"/>
        <end position="30"/>
    </location>
</feature>
<comment type="caution">
    <text evidence="4">The sequence shown here is derived from an EMBL/GenBank/DDBJ whole genome shotgun (WGS) entry which is preliminary data.</text>
</comment>
<reference evidence="5" key="1">
    <citation type="journal article" date="2019" name="Int. J. Syst. Evol. Microbiol.">
        <title>The Global Catalogue of Microorganisms (GCM) 10K type strain sequencing project: providing services to taxonomists for standard genome sequencing and annotation.</title>
        <authorList>
            <consortium name="The Broad Institute Genomics Platform"/>
            <consortium name="The Broad Institute Genome Sequencing Center for Infectious Disease"/>
            <person name="Wu L."/>
            <person name="Ma J."/>
        </authorList>
    </citation>
    <scope>NUCLEOTIDE SEQUENCE [LARGE SCALE GENOMIC DNA]</scope>
    <source>
        <strain evidence="5">JCM 16961</strain>
    </source>
</reference>
<evidence type="ECO:0000256" key="1">
    <source>
        <dbReference type="SAM" id="MobiDB-lite"/>
    </source>
</evidence>
<evidence type="ECO:0000256" key="2">
    <source>
        <dbReference type="SAM" id="Phobius"/>
    </source>
</evidence>
<name>A0ABP7DBU7_9MICC</name>
<feature type="region of interest" description="Disordered" evidence="1">
    <location>
        <begin position="14"/>
        <end position="40"/>
    </location>
</feature>
<feature type="domain" description="DUF58" evidence="3">
    <location>
        <begin position="285"/>
        <end position="371"/>
    </location>
</feature>
<dbReference type="PANTHER" id="PTHR34351">
    <property type="entry name" value="SLR1927 PROTEIN-RELATED"/>
    <property type="match status" value="1"/>
</dbReference>
<organism evidence="4 5">
    <name type="scientific">Zhihengliuella alba</name>
    <dbReference type="NCBI Taxonomy" id="547018"/>
    <lineage>
        <taxon>Bacteria</taxon>
        <taxon>Bacillati</taxon>
        <taxon>Actinomycetota</taxon>
        <taxon>Actinomycetes</taxon>
        <taxon>Micrococcales</taxon>
        <taxon>Micrococcaceae</taxon>
        <taxon>Zhihengliuella</taxon>
    </lineage>
</organism>
<accession>A0ABP7DBU7</accession>
<keyword evidence="5" id="KW-1185">Reference proteome</keyword>
<proteinExistence type="predicted"/>
<dbReference type="InterPro" id="IPR002881">
    <property type="entry name" value="DUF58"/>
</dbReference>
<dbReference type="Pfam" id="PF01882">
    <property type="entry name" value="DUF58"/>
    <property type="match status" value="1"/>
</dbReference>
<keyword evidence="2" id="KW-0472">Membrane</keyword>
<evidence type="ECO:0000259" key="3">
    <source>
        <dbReference type="Pfam" id="PF01882"/>
    </source>
</evidence>
<gene>
    <name evidence="4" type="ORF">GCM10022377_13250</name>
</gene>